<comment type="caution">
    <text evidence="2">The sequence shown here is derived from an EMBL/GenBank/DDBJ whole genome shotgun (WGS) entry which is preliminary data.</text>
</comment>
<evidence type="ECO:0000313" key="3">
    <source>
        <dbReference type="Proteomes" id="UP001174136"/>
    </source>
</evidence>
<accession>A0AA47MEL5</accession>
<feature type="compositionally biased region" description="Pro residues" evidence="1">
    <location>
        <begin position="44"/>
        <end position="57"/>
    </location>
</feature>
<dbReference type="EMBL" id="JAOPHQ010004565">
    <property type="protein sequence ID" value="KAK0138883.1"/>
    <property type="molecule type" value="Genomic_DNA"/>
</dbReference>
<dbReference type="Proteomes" id="UP001174136">
    <property type="component" value="Unassembled WGS sequence"/>
</dbReference>
<name>A0AA47MEL5_MERPO</name>
<gene>
    <name evidence="2" type="primary">GUCY1A1</name>
    <name evidence="2" type="ORF">N1851_024585</name>
</gene>
<feature type="region of interest" description="Disordered" evidence="1">
    <location>
        <begin position="18"/>
        <end position="66"/>
    </location>
</feature>
<keyword evidence="3" id="KW-1185">Reference proteome</keyword>
<dbReference type="AlphaFoldDB" id="A0AA47MEL5"/>
<sequence length="102" mass="11362">MFCAKLKELNISAECPFSSLARRAGSGDPGDPPPEDPEPVSQEDPPPVSQENPPPQRPSRLKVNLHSLGESIRKLAHPEFQRLHTALDRIVNPQILPRDNER</sequence>
<organism evidence="2 3">
    <name type="scientific">Merluccius polli</name>
    <name type="common">Benguela hake</name>
    <name type="synonym">Merluccius cadenati</name>
    <dbReference type="NCBI Taxonomy" id="89951"/>
    <lineage>
        <taxon>Eukaryota</taxon>
        <taxon>Metazoa</taxon>
        <taxon>Chordata</taxon>
        <taxon>Craniata</taxon>
        <taxon>Vertebrata</taxon>
        <taxon>Euteleostomi</taxon>
        <taxon>Actinopterygii</taxon>
        <taxon>Neopterygii</taxon>
        <taxon>Teleostei</taxon>
        <taxon>Neoteleostei</taxon>
        <taxon>Acanthomorphata</taxon>
        <taxon>Zeiogadaria</taxon>
        <taxon>Gadariae</taxon>
        <taxon>Gadiformes</taxon>
        <taxon>Gadoidei</taxon>
        <taxon>Merlucciidae</taxon>
        <taxon>Merluccius</taxon>
    </lineage>
</organism>
<proteinExistence type="predicted"/>
<evidence type="ECO:0000256" key="1">
    <source>
        <dbReference type="SAM" id="MobiDB-lite"/>
    </source>
</evidence>
<evidence type="ECO:0000313" key="2">
    <source>
        <dbReference type="EMBL" id="KAK0138883.1"/>
    </source>
</evidence>
<reference evidence="2" key="1">
    <citation type="journal article" date="2023" name="Front. Mar. Sci.">
        <title>A new Merluccius polli reference genome to investigate the effects of global change in West African waters.</title>
        <authorList>
            <person name="Mateo J.L."/>
            <person name="Blanco-Fernandez C."/>
            <person name="Garcia-Vazquez E."/>
            <person name="Machado-Schiaffino G."/>
        </authorList>
    </citation>
    <scope>NUCLEOTIDE SEQUENCE</scope>
    <source>
        <strain evidence="2">C29</strain>
        <tissue evidence="2">Fin</tissue>
    </source>
</reference>
<protein>
    <submittedName>
        <fullName evidence="2">Guanylate cyclase soluble subunit alpha-1</fullName>
    </submittedName>
</protein>